<proteinExistence type="inferred from homology"/>
<comment type="similarity">
    <text evidence="1">Belongs to the aldehyde dehydrogenase family.</text>
</comment>
<dbReference type="Proteomes" id="UP000230423">
    <property type="component" value="Unassembled WGS sequence"/>
</dbReference>
<evidence type="ECO:0000256" key="6">
    <source>
        <dbReference type="ARBA" id="ARBA00048821"/>
    </source>
</evidence>
<dbReference type="InterPro" id="IPR015590">
    <property type="entry name" value="Aldehyde_DH_dom"/>
</dbReference>
<comment type="catalytic activity">
    <reaction evidence="5">
        <text>2-methyl-3-oxopropanoate + NAD(+) + CoA + H2O = propanoyl-CoA + hydrogencarbonate + NADH + H(+)</text>
        <dbReference type="Rhea" id="RHEA:20804"/>
        <dbReference type="ChEBI" id="CHEBI:15377"/>
        <dbReference type="ChEBI" id="CHEBI:15378"/>
        <dbReference type="ChEBI" id="CHEBI:17544"/>
        <dbReference type="ChEBI" id="CHEBI:57287"/>
        <dbReference type="ChEBI" id="CHEBI:57392"/>
        <dbReference type="ChEBI" id="CHEBI:57540"/>
        <dbReference type="ChEBI" id="CHEBI:57700"/>
        <dbReference type="ChEBI" id="CHEBI:57945"/>
        <dbReference type="EC" id="1.2.1.27"/>
    </reaction>
    <physiologicalReaction direction="left-to-right" evidence="5">
        <dbReference type="Rhea" id="RHEA:20805"/>
    </physiologicalReaction>
</comment>
<feature type="non-terminal residue" evidence="8">
    <location>
        <position position="65"/>
    </location>
</feature>
<dbReference type="SUPFAM" id="SSF53720">
    <property type="entry name" value="ALDH-like"/>
    <property type="match status" value="1"/>
</dbReference>
<dbReference type="GO" id="GO:0005739">
    <property type="term" value="C:mitochondrion"/>
    <property type="evidence" value="ECO:0007669"/>
    <property type="project" value="TreeGrafter"/>
</dbReference>
<dbReference type="InterPro" id="IPR016162">
    <property type="entry name" value="Ald_DH_N"/>
</dbReference>
<accession>A0A2G9TZ68</accession>
<feature type="domain" description="Aldehyde dehydrogenase" evidence="7">
    <location>
        <begin position="2"/>
        <end position="64"/>
    </location>
</feature>
<reference evidence="8 9" key="1">
    <citation type="submission" date="2015-09" db="EMBL/GenBank/DDBJ databases">
        <title>Draft genome of the parasitic nematode Teladorsagia circumcincta isolate WARC Sus (inbred).</title>
        <authorList>
            <person name="Mitreva M."/>
        </authorList>
    </citation>
    <scope>NUCLEOTIDE SEQUENCE [LARGE SCALE GENOMIC DNA]</scope>
    <source>
        <strain evidence="8 9">S</strain>
    </source>
</reference>
<gene>
    <name evidence="8" type="ORF">TELCIR_15085</name>
</gene>
<comment type="function">
    <text evidence="2">Probable malonate and methylmalonate semialdehyde dehydrogenase involved in the catabolism of valine, thymine, and compounds catabolized by way of beta-alanine, including uracil and cytidine.</text>
</comment>
<evidence type="ECO:0000259" key="7">
    <source>
        <dbReference type="Pfam" id="PF00171"/>
    </source>
</evidence>
<name>A0A2G9TZ68_TELCI</name>
<dbReference type="Gene3D" id="3.40.605.10">
    <property type="entry name" value="Aldehyde Dehydrogenase, Chain A, domain 1"/>
    <property type="match status" value="1"/>
</dbReference>
<evidence type="ECO:0000313" key="8">
    <source>
        <dbReference type="EMBL" id="PIO63316.1"/>
    </source>
</evidence>
<evidence type="ECO:0000256" key="1">
    <source>
        <dbReference type="ARBA" id="ARBA00009986"/>
    </source>
</evidence>
<dbReference type="OrthoDB" id="310895at2759"/>
<dbReference type="PANTHER" id="PTHR43866:SF3">
    <property type="entry name" value="METHYLMALONATE-SEMIALDEHYDE DEHYDROGENASE [ACYLATING], MITOCHONDRIAL"/>
    <property type="match status" value="1"/>
</dbReference>
<organism evidence="8 9">
    <name type="scientific">Teladorsagia circumcincta</name>
    <name type="common">Brown stomach worm</name>
    <name type="synonym">Ostertagia circumcincta</name>
    <dbReference type="NCBI Taxonomy" id="45464"/>
    <lineage>
        <taxon>Eukaryota</taxon>
        <taxon>Metazoa</taxon>
        <taxon>Ecdysozoa</taxon>
        <taxon>Nematoda</taxon>
        <taxon>Chromadorea</taxon>
        <taxon>Rhabditida</taxon>
        <taxon>Rhabditina</taxon>
        <taxon>Rhabditomorpha</taxon>
        <taxon>Strongyloidea</taxon>
        <taxon>Trichostrongylidae</taxon>
        <taxon>Teladorsagia</taxon>
    </lineage>
</organism>
<evidence type="ECO:0000256" key="4">
    <source>
        <dbReference type="ARBA" id="ARBA00042419"/>
    </source>
</evidence>
<dbReference type="GO" id="GO:0006210">
    <property type="term" value="P:thymine catabolic process"/>
    <property type="evidence" value="ECO:0007669"/>
    <property type="project" value="TreeGrafter"/>
</dbReference>
<comment type="catalytic activity">
    <reaction evidence="6">
        <text>3-oxopropanoate + NAD(+) + CoA + H2O = hydrogencarbonate + acetyl-CoA + NADH + H(+)</text>
        <dbReference type="Rhea" id="RHEA:76615"/>
        <dbReference type="ChEBI" id="CHEBI:15377"/>
        <dbReference type="ChEBI" id="CHEBI:15378"/>
        <dbReference type="ChEBI" id="CHEBI:17544"/>
        <dbReference type="ChEBI" id="CHEBI:33190"/>
        <dbReference type="ChEBI" id="CHEBI:57287"/>
        <dbReference type="ChEBI" id="CHEBI:57288"/>
        <dbReference type="ChEBI" id="CHEBI:57540"/>
        <dbReference type="ChEBI" id="CHEBI:57945"/>
        <dbReference type="EC" id="1.2.1.27"/>
    </reaction>
    <physiologicalReaction direction="left-to-right" evidence="6">
        <dbReference type="Rhea" id="RHEA:76616"/>
    </physiologicalReaction>
</comment>
<dbReference type="PANTHER" id="PTHR43866">
    <property type="entry name" value="MALONATE-SEMIALDEHYDE DEHYDROGENASE"/>
    <property type="match status" value="1"/>
</dbReference>
<dbReference type="EMBL" id="KZ351038">
    <property type="protein sequence ID" value="PIO63316.1"/>
    <property type="molecule type" value="Genomic_DNA"/>
</dbReference>
<protein>
    <recommendedName>
        <fullName evidence="3">Probable methylmalonate-semialdehyde/malonate-semialdehyde dehydrogenase [acylating], mitochondrial</fullName>
    </recommendedName>
    <alternativeName>
        <fullName evidence="4">Malonate-semialdehyde dehydrogenase [acylating]</fullName>
    </alternativeName>
</protein>
<keyword evidence="9" id="KW-1185">Reference proteome</keyword>
<evidence type="ECO:0000313" key="9">
    <source>
        <dbReference type="Proteomes" id="UP000230423"/>
    </source>
</evidence>
<dbReference type="GO" id="GO:0004491">
    <property type="term" value="F:methylmalonate-semialdehyde dehydrogenase (acylating, NAD) activity"/>
    <property type="evidence" value="ECO:0007669"/>
    <property type="project" value="UniProtKB-EC"/>
</dbReference>
<dbReference type="Pfam" id="PF00171">
    <property type="entry name" value="Aldedh"/>
    <property type="match status" value="1"/>
</dbReference>
<dbReference type="InterPro" id="IPR016161">
    <property type="entry name" value="Ald_DH/histidinol_DH"/>
</dbReference>
<dbReference type="AlphaFoldDB" id="A0A2G9TZ68"/>
<evidence type="ECO:0000256" key="3">
    <source>
        <dbReference type="ARBA" id="ARBA00039517"/>
    </source>
</evidence>
<sequence length="65" mass="7323">MESAVESASNAYSAWKKISPLARQQTMFRLRDLIIRDTQKLVEKIVQEQGITKSEAESDVGRGVK</sequence>
<evidence type="ECO:0000256" key="2">
    <source>
        <dbReference type="ARBA" id="ARBA00037458"/>
    </source>
</evidence>
<dbReference type="InterPro" id="IPR010061">
    <property type="entry name" value="MeMal-semiAld_DH"/>
</dbReference>
<dbReference type="GO" id="GO:0006574">
    <property type="term" value="P:L-valine catabolic process"/>
    <property type="evidence" value="ECO:0007669"/>
    <property type="project" value="TreeGrafter"/>
</dbReference>
<evidence type="ECO:0000256" key="5">
    <source>
        <dbReference type="ARBA" id="ARBA00047644"/>
    </source>
</evidence>